<evidence type="ECO:0000259" key="1">
    <source>
        <dbReference type="Pfam" id="PF14488"/>
    </source>
</evidence>
<dbReference type="AlphaFoldDB" id="A0A7X0XB80"/>
<gene>
    <name evidence="2" type="ORF">HCI99_04040</name>
    <name evidence="3" type="ORF">HCI99_04595</name>
</gene>
<reference evidence="2 4" key="1">
    <citation type="submission" date="2020-03" db="EMBL/GenBank/DDBJ databases">
        <title>Soil Listeria distribution.</title>
        <authorList>
            <person name="Liao J."/>
            <person name="Wiedmann M."/>
        </authorList>
    </citation>
    <scope>NUCLEOTIDE SEQUENCE [LARGE SCALE GENOMIC DNA]</scope>
    <source>
        <strain evidence="2 4">FSL L7-1547</strain>
    </source>
</reference>
<protein>
    <submittedName>
        <fullName evidence="2">DUF4434 domain-containing protein</fullName>
    </submittedName>
</protein>
<name>A0A7X0XB80_9LIST</name>
<dbReference type="Pfam" id="PF14488">
    <property type="entry name" value="DUF4434"/>
    <property type="match status" value="1"/>
</dbReference>
<sequence>MMIPKIANAQSLPEVSGMFIRNDLVASPEEAKEKQRQVWGLAQYQSISENLAKAGMTVLIPQIAVSYTDASKQTFYYPTKRFQSTDQASASERAQLGYALQSAKENDLGVYLPLQLSEASWFQALYNHFESKESQNFLKQSATFSIQIADEMMQQYGSTYSSQIQGFYLPFEVDNSNLYEGQALERFIEYYLQPVTAHLRKLLPKGRIVTSPLIYTNLVKPSEKDLSQWNTIWRNIFFRTEVDTLMPQDGAGWESATADQLADWYEPMSEMIDTSNTDRRMQGRSTNIELWNNPESYSMTGSNTMDIRRLEKNMQAVDPYVKRHISFSAHSLMPMSEVYLSGQENNAAYYSAYVESQRIGYVPTKLVKKPTVTYEVKDKTNVVFHVTRVGEETGYVIYRTINGKRIKLKEINAEKAQDTFTITDAQVLPNASVSYEVMALDAYGNRSLPYTCTVDLPPTIADGISDFTKDIDVVNASALSTGLPVQTLTFAEQSEGFEYENEEVVATRLTKHRPYIPWTDQRDDYTVQEQIYTDAEGFAHLRLDLGKTKTIQAIGMSFVQDRNASIRIPAAVHYEVDGKTFATANQPSVPQIDFTKTVAGDNTYQAGEYWYWGFPKATIKGQVVDIKIQLEYDVFLFMRELLVL</sequence>
<dbReference type="RefSeq" id="WP_185416901.1">
    <property type="nucleotide sequence ID" value="NZ_JAASTX010000004.1"/>
</dbReference>
<evidence type="ECO:0000313" key="4">
    <source>
        <dbReference type="Proteomes" id="UP000533953"/>
    </source>
</evidence>
<dbReference type="EMBL" id="JAASTX010000004">
    <property type="protein sequence ID" value="MBC1490989.1"/>
    <property type="molecule type" value="Genomic_DNA"/>
</dbReference>
<feature type="domain" description="DUF4434" evidence="1">
    <location>
        <begin position="16"/>
        <end position="334"/>
    </location>
</feature>
<dbReference type="Proteomes" id="UP000533953">
    <property type="component" value="Unassembled WGS sequence"/>
</dbReference>
<organism evidence="2 4">
    <name type="scientific">Listeria booriae</name>
    <dbReference type="NCBI Taxonomy" id="1552123"/>
    <lineage>
        <taxon>Bacteria</taxon>
        <taxon>Bacillati</taxon>
        <taxon>Bacillota</taxon>
        <taxon>Bacilli</taxon>
        <taxon>Bacillales</taxon>
        <taxon>Listeriaceae</taxon>
        <taxon>Listeria</taxon>
    </lineage>
</organism>
<comment type="caution">
    <text evidence="2">The sequence shown here is derived from an EMBL/GenBank/DDBJ whole genome shotgun (WGS) entry which is preliminary data.</text>
</comment>
<accession>A0A7X0XB80</accession>
<dbReference type="InterPro" id="IPR027849">
    <property type="entry name" value="DUF4434"/>
</dbReference>
<dbReference type="EMBL" id="JAASTX010000004">
    <property type="protein sequence ID" value="MBC1491096.1"/>
    <property type="molecule type" value="Genomic_DNA"/>
</dbReference>
<dbReference type="Gene3D" id="3.20.20.80">
    <property type="entry name" value="Glycosidases"/>
    <property type="match status" value="1"/>
</dbReference>
<proteinExistence type="predicted"/>
<evidence type="ECO:0000313" key="2">
    <source>
        <dbReference type="EMBL" id="MBC1490989.1"/>
    </source>
</evidence>
<evidence type="ECO:0000313" key="3">
    <source>
        <dbReference type="EMBL" id="MBC1491096.1"/>
    </source>
</evidence>